<dbReference type="VEuPathDB" id="FungiDB:An12g09690"/>
<dbReference type="GeneID" id="84592741"/>
<dbReference type="KEGG" id="ang:An12g09690"/>
<name>A0AAJ8E4S5_ASPNG</name>
<protein>
    <submittedName>
        <fullName evidence="1">Uncharacterized protein</fullName>
    </submittedName>
</protein>
<gene>
    <name evidence="1" type="ORF">An12g09690</name>
</gene>
<organism evidence="1">
    <name type="scientific">Aspergillus niger</name>
    <dbReference type="NCBI Taxonomy" id="5061"/>
    <lineage>
        <taxon>Eukaryota</taxon>
        <taxon>Fungi</taxon>
        <taxon>Dikarya</taxon>
        <taxon>Ascomycota</taxon>
        <taxon>Pezizomycotina</taxon>
        <taxon>Eurotiomycetes</taxon>
        <taxon>Eurotiomycetidae</taxon>
        <taxon>Eurotiales</taxon>
        <taxon>Aspergillaceae</taxon>
        <taxon>Aspergillus</taxon>
        <taxon>Aspergillus subgen. Circumdati</taxon>
    </lineage>
</organism>
<dbReference type="RefSeq" id="XP_059606979.1">
    <property type="nucleotide sequence ID" value="XM_059743679.1"/>
</dbReference>
<proteinExistence type="predicted"/>
<reference evidence="1" key="2">
    <citation type="submission" date="2025-08" db="UniProtKB">
        <authorList>
            <consortium name="RefSeq"/>
        </authorList>
    </citation>
    <scope>IDENTIFICATION</scope>
</reference>
<dbReference type="AlphaFoldDB" id="A0AAJ8E4S5"/>
<sequence length="73" mass="8099">MDHEGAVRSIGSSDDFSIELTIFQLFALIRLTLLEFPSSARLSFLVSYHSGWSGHRLEPKLPAGKCITDSSQM</sequence>
<reference evidence="1" key="1">
    <citation type="submission" date="2025-02" db="EMBL/GenBank/DDBJ databases">
        <authorList>
            <consortium name="NCBI Genome Project"/>
        </authorList>
    </citation>
    <scope>NUCLEOTIDE SEQUENCE</scope>
</reference>
<evidence type="ECO:0000313" key="1">
    <source>
        <dbReference type="RefSeq" id="XP_059606979.1"/>
    </source>
</evidence>
<accession>A0AAJ8E4S5</accession>